<evidence type="ECO:0000313" key="2">
    <source>
        <dbReference type="Proteomes" id="UP001150941"/>
    </source>
</evidence>
<keyword evidence="2" id="KW-1185">Reference proteome</keyword>
<dbReference type="GeneID" id="83197501"/>
<dbReference type="Proteomes" id="UP001150941">
    <property type="component" value="Unassembled WGS sequence"/>
</dbReference>
<reference evidence="1" key="2">
    <citation type="journal article" date="2023" name="IMA Fungus">
        <title>Comparative genomic study of the Penicillium genus elucidates a diverse pangenome and 15 lateral gene transfer events.</title>
        <authorList>
            <person name="Petersen C."/>
            <person name="Sorensen T."/>
            <person name="Nielsen M.R."/>
            <person name="Sondergaard T.E."/>
            <person name="Sorensen J.L."/>
            <person name="Fitzpatrick D.A."/>
            <person name="Frisvad J.C."/>
            <person name="Nielsen K.L."/>
        </authorList>
    </citation>
    <scope>NUCLEOTIDE SEQUENCE</scope>
    <source>
        <strain evidence="1">IBT 19713</strain>
    </source>
</reference>
<name>A0A9W9TWU7_9EURO</name>
<gene>
    <name evidence="1" type="ORF">N7468_000901</name>
</gene>
<proteinExistence type="predicted"/>
<dbReference type="OrthoDB" id="5429770at2759"/>
<comment type="caution">
    <text evidence="1">The sequence shown here is derived from an EMBL/GenBank/DDBJ whole genome shotgun (WGS) entry which is preliminary data.</text>
</comment>
<dbReference type="AlphaFoldDB" id="A0A9W9TWU7"/>
<dbReference type="RefSeq" id="XP_058333339.1">
    <property type="nucleotide sequence ID" value="XM_058470198.1"/>
</dbReference>
<reference evidence="1" key="1">
    <citation type="submission" date="2022-11" db="EMBL/GenBank/DDBJ databases">
        <authorList>
            <person name="Petersen C."/>
        </authorList>
    </citation>
    <scope>NUCLEOTIDE SEQUENCE</scope>
    <source>
        <strain evidence="1">IBT 19713</strain>
    </source>
</reference>
<accession>A0A9W9TWU7</accession>
<dbReference type="EMBL" id="JAPQKS010000002">
    <property type="protein sequence ID" value="KAJ5245918.1"/>
    <property type="molecule type" value="Genomic_DNA"/>
</dbReference>
<protein>
    <submittedName>
        <fullName evidence="1">Uncharacterized protein</fullName>
    </submittedName>
</protein>
<organism evidence="1 2">
    <name type="scientific">Penicillium chermesinum</name>
    <dbReference type="NCBI Taxonomy" id="63820"/>
    <lineage>
        <taxon>Eukaryota</taxon>
        <taxon>Fungi</taxon>
        <taxon>Dikarya</taxon>
        <taxon>Ascomycota</taxon>
        <taxon>Pezizomycotina</taxon>
        <taxon>Eurotiomycetes</taxon>
        <taxon>Eurotiomycetidae</taxon>
        <taxon>Eurotiales</taxon>
        <taxon>Aspergillaceae</taxon>
        <taxon>Penicillium</taxon>
    </lineage>
</organism>
<evidence type="ECO:0000313" key="1">
    <source>
        <dbReference type="EMBL" id="KAJ5245918.1"/>
    </source>
</evidence>
<sequence>MAGLSNVSPAPNITMESHRRYHHALWNLKQALDDPLRAVSDETLTTVNLLSLYEPWVHQKARSRMLSIHITAPYLHATEANCSFRPGSSYVGLAIQPPPTGMGSSKVFSPGLSLGNFIQAGQPPSICQKRPNPCPSYHSSGCTRNRP</sequence>